<protein>
    <submittedName>
        <fullName evidence="3">Uncharacterized protein</fullName>
    </submittedName>
</protein>
<feature type="chain" id="PRO_5041945155" evidence="2">
    <location>
        <begin position="20"/>
        <end position="574"/>
    </location>
</feature>
<organism evidence="3 4">
    <name type="scientific">Caenorhabditis briggsae</name>
    <dbReference type="NCBI Taxonomy" id="6238"/>
    <lineage>
        <taxon>Eukaryota</taxon>
        <taxon>Metazoa</taxon>
        <taxon>Ecdysozoa</taxon>
        <taxon>Nematoda</taxon>
        <taxon>Chromadorea</taxon>
        <taxon>Rhabditida</taxon>
        <taxon>Rhabditina</taxon>
        <taxon>Rhabditomorpha</taxon>
        <taxon>Rhabditoidea</taxon>
        <taxon>Rhabditidae</taxon>
        <taxon>Peloderinae</taxon>
        <taxon>Caenorhabditis</taxon>
    </lineage>
</organism>
<evidence type="ECO:0000313" key="4">
    <source>
        <dbReference type="Proteomes" id="UP000829354"/>
    </source>
</evidence>
<dbReference type="Proteomes" id="UP000829354">
    <property type="component" value="Chromosome X"/>
</dbReference>
<dbReference type="EMBL" id="CP092625">
    <property type="protein sequence ID" value="UMM42995.1"/>
    <property type="molecule type" value="Genomic_DNA"/>
</dbReference>
<keyword evidence="2" id="KW-0732">Signal</keyword>
<keyword evidence="4" id="KW-1185">Reference proteome</keyword>
<evidence type="ECO:0000313" key="3">
    <source>
        <dbReference type="EMBL" id="UMM42995.1"/>
    </source>
</evidence>
<sequence length="574" mass="64375">MFSFKHFLLLSFIFGTASAGLVFSRNPDGSFGSPSWTKENPSNDGVLEGMDNPVNHLAQSENSSGTSRLDNPVNHFYEDEYSNDKLKTFMRAMDNPVNHLVKNENSGIVVEDGRRELVTGNSLNDRNPFNEDGHKHHFNGDGHSHEFNDDGHVLHFNGDGHQHQFNQDVFARHFSGNGYLRKVNKDNHNHHFNKDGHAHKFNDNGHVLHFYGDGHLHSLHDERLINGNQEGNHQRQLSDAFLAPPPKSMDHVVKAPLDDDDLSLVQETFNDQTINKTGQLRYSTLPIVEKVLVKDIVRIILKDEEYMILLNNPSFPEVVNMVKTMLREPIQDVLQQQIWSKVLAIEAYYKKFYQPLNNPETKREAMNFLTHLKEASDGHKLTVDDTVKLNEEMQTLAYLVQEKEFNQRISDLEATIKEEGETFKEKHYSRKNAMNNNSSTIASAPVTVNATTVKVITTTTPSNASTTDTSVRSSYNASLPTTDASLISTTTNSTTTESIYTGTNATVTSNTSFGSTSAVWNVTTTEQTPSTNSSKTDSSSIRRNFAESFNPYVGGPNSVGDSWNPEGTDEDNDY</sequence>
<gene>
    <name evidence="3" type="ORF">L5515_018623</name>
</gene>
<dbReference type="AlphaFoldDB" id="A0AAE9FJS2"/>
<feature type="compositionally biased region" description="Low complexity" evidence="1">
    <location>
        <begin position="528"/>
        <end position="539"/>
    </location>
</feature>
<reference evidence="3 4" key="1">
    <citation type="submission" date="2022-04" db="EMBL/GenBank/DDBJ databases">
        <title>Chromosome-level reference genomes for two strains of Caenorhabditis briggsae: an improved platform for comparative genomics.</title>
        <authorList>
            <person name="Stevens L."/>
            <person name="Andersen E."/>
        </authorList>
    </citation>
    <scope>NUCLEOTIDE SEQUENCE [LARGE SCALE GENOMIC DNA]</scope>
    <source>
        <strain evidence="3">VX34</strain>
        <tissue evidence="3">Whole-organism</tissue>
    </source>
</reference>
<feature type="signal peptide" evidence="2">
    <location>
        <begin position="1"/>
        <end position="19"/>
    </location>
</feature>
<proteinExistence type="predicted"/>
<name>A0AAE9FJS2_CAEBR</name>
<accession>A0AAE9FJS2</accession>
<evidence type="ECO:0000256" key="2">
    <source>
        <dbReference type="SAM" id="SignalP"/>
    </source>
</evidence>
<feature type="region of interest" description="Disordered" evidence="1">
    <location>
        <begin position="524"/>
        <end position="574"/>
    </location>
</feature>
<evidence type="ECO:0000256" key="1">
    <source>
        <dbReference type="SAM" id="MobiDB-lite"/>
    </source>
</evidence>